<dbReference type="EMBL" id="CP019640">
    <property type="protein sequence ID" value="AQQ53098.1"/>
    <property type="molecule type" value="Genomic_DNA"/>
</dbReference>
<proteinExistence type="predicted"/>
<dbReference type="AlphaFoldDB" id="A0A1Q2KY05"/>
<feature type="signal peptide" evidence="1">
    <location>
        <begin position="1"/>
        <end position="21"/>
    </location>
</feature>
<protein>
    <recommendedName>
        <fullName evidence="4">DUF3221 domain-containing protein</fullName>
    </recommendedName>
</protein>
<dbReference type="Proteomes" id="UP000188184">
    <property type="component" value="Chromosome"/>
</dbReference>
<name>A0A1Q2KY05_9BACL</name>
<reference evidence="2 3" key="1">
    <citation type="submission" date="2017-02" db="EMBL/GenBank/DDBJ databases">
        <title>The complete genomic sequence of a novel cold adapted crude oil-degrading bacterium Planococcus qaidamina Y42.</title>
        <authorList>
            <person name="Yang R."/>
        </authorList>
    </citation>
    <scope>NUCLEOTIDE SEQUENCE [LARGE SCALE GENOMIC DNA]</scope>
    <source>
        <strain evidence="2 3">Y42</strain>
    </source>
</reference>
<feature type="chain" id="PRO_5013111827" description="DUF3221 domain-containing protein" evidence="1">
    <location>
        <begin position="22"/>
        <end position="179"/>
    </location>
</feature>
<accession>A0A1Q2KY05</accession>
<dbReference type="RefSeq" id="WP_077588981.1">
    <property type="nucleotide sequence ID" value="NZ_CP019640.1"/>
</dbReference>
<evidence type="ECO:0000313" key="3">
    <source>
        <dbReference type="Proteomes" id="UP000188184"/>
    </source>
</evidence>
<organism evidence="2 3">
    <name type="scientific">Planococcus lenghuensis</name>
    <dbReference type="NCBI Taxonomy" id="2213202"/>
    <lineage>
        <taxon>Bacteria</taxon>
        <taxon>Bacillati</taxon>
        <taxon>Bacillota</taxon>
        <taxon>Bacilli</taxon>
        <taxon>Bacillales</taxon>
        <taxon>Caryophanaceae</taxon>
        <taxon>Planococcus</taxon>
    </lineage>
</organism>
<evidence type="ECO:0008006" key="4">
    <source>
        <dbReference type="Google" id="ProtNLM"/>
    </source>
</evidence>
<keyword evidence="3" id="KW-1185">Reference proteome</keyword>
<dbReference type="PROSITE" id="PS51257">
    <property type="entry name" value="PROKAR_LIPOPROTEIN"/>
    <property type="match status" value="1"/>
</dbReference>
<evidence type="ECO:0000256" key="1">
    <source>
        <dbReference type="SAM" id="SignalP"/>
    </source>
</evidence>
<sequence>MKKLSLLLVILLLTGCLNRHATTDHLIGSVTKIDAEKEMVWVGTNPLYVDRVEDFDIGENVHLTFTDPSLTEEWAPNEFNVTDVDFLDADFFDRVRKTAWDYLPLGIQENTTVPWQAAEVSVGYGLLESPRVELIDDKYDRQEAYIVAFELSGEDDSYMVLIEKDSEKPIGVIKPRQEE</sequence>
<evidence type="ECO:0000313" key="2">
    <source>
        <dbReference type="EMBL" id="AQQ53098.1"/>
    </source>
</evidence>
<keyword evidence="1" id="KW-0732">Signal</keyword>
<gene>
    <name evidence="2" type="ORF">B0X71_08320</name>
</gene>
<dbReference type="OrthoDB" id="9925749at2"/>
<dbReference type="KEGG" id="pmar:B0X71_08320"/>